<dbReference type="Pfam" id="PF05147">
    <property type="entry name" value="LANC_like"/>
    <property type="match status" value="1"/>
</dbReference>
<dbReference type="InterPro" id="IPR012341">
    <property type="entry name" value="6hp_glycosidase-like_sf"/>
</dbReference>
<protein>
    <recommendedName>
        <fullName evidence="5">LanC-like protein 2</fullName>
    </recommendedName>
</protein>
<feature type="binding site" evidence="1">
    <location>
        <position position="164"/>
    </location>
    <ligand>
        <name>Zn(2+)</name>
        <dbReference type="ChEBI" id="CHEBI:29105"/>
    </ligand>
</feature>
<dbReference type="AlphaFoldDB" id="A0AAV2TFJ2"/>
<comment type="caution">
    <text evidence="3">The sequence shown here is derived from an EMBL/GenBank/DDBJ whole genome shotgun (WGS) entry which is preliminary data.</text>
</comment>
<sequence length="224" mass="24717">MKQQGYCKRWFNVVCAMLVLSAQRFASVWDSGMPDEALYGKTGFLNALVVEAIIKSGTHGSHACSSDGTYRELIRDSGHEDLLMPPLMFAWHEEYYLGGAHGFAGILLTLINVHRLFPDAVNSGTLNRYVLPTLRWYSELQLDSGNWPSSLGESCGRDVLVHWCHGATGAVPLMLWAYELWHEDIFLKKALKAGDAIWARGLLHKGCGICLGSAGSGNALLDLY</sequence>
<evidence type="ECO:0008006" key="5">
    <source>
        <dbReference type="Google" id="ProtNLM"/>
    </source>
</evidence>
<name>A0AAV2TFJ2_CALDB</name>
<dbReference type="Gene3D" id="1.50.10.10">
    <property type="match status" value="1"/>
</dbReference>
<reference evidence="3" key="1">
    <citation type="submission" date="2024-06" db="EMBL/GenBank/DDBJ databases">
        <authorList>
            <person name="Liu X."/>
            <person name="Lenzi L."/>
            <person name="Haldenby T S."/>
            <person name="Uol C."/>
        </authorList>
    </citation>
    <scope>NUCLEOTIDE SEQUENCE</scope>
</reference>
<dbReference type="SUPFAM" id="SSF158745">
    <property type="entry name" value="LanC-like"/>
    <property type="match status" value="1"/>
</dbReference>
<feature type="binding site" evidence="1">
    <location>
        <position position="210"/>
    </location>
    <ligand>
        <name>Zn(2+)</name>
        <dbReference type="ChEBI" id="CHEBI:29105"/>
    </ligand>
</feature>
<dbReference type="GO" id="GO:0031179">
    <property type="term" value="P:peptide modification"/>
    <property type="evidence" value="ECO:0007669"/>
    <property type="project" value="InterPro"/>
</dbReference>
<evidence type="ECO:0000313" key="4">
    <source>
        <dbReference type="Proteomes" id="UP001497525"/>
    </source>
</evidence>
<dbReference type="PRINTS" id="PR01950">
    <property type="entry name" value="LANCSUPER"/>
</dbReference>
<gene>
    <name evidence="3" type="ORF">CDAUBV1_LOCUS9987</name>
</gene>
<dbReference type="InterPro" id="IPR007822">
    <property type="entry name" value="LANC-like"/>
</dbReference>
<organism evidence="3 4">
    <name type="scientific">Calicophoron daubneyi</name>
    <name type="common">Rumen fluke</name>
    <name type="synonym">Paramphistomum daubneyi</name>
    <dbReference type="NCBI Taxonomy" id="300641"/>
    <lineage>
        <taxon>Eukaryota</taxon>
        <taxon>Metazoa</taxon>
        <taxon>Spiralia</taxon>
        <taxon>Lophotrochozoa</taxon>
        <taxon>Platyhelminthes</taxon>
        <taxon>Trematoda</taxon>
        <taxon>Digenea</taxon>
        <taxon>Plagiorchiida</taxon>
        <taxon>Pronocephalata</taxon>
        <taxon>Paramphistomoidea</taxon>
        <taxon>Paramphistomidae</taxon>
        <taxon>Calicophoron</taxon>
    </lineage>
</organism>
<evidence type="ECO:0000256" key="1">
    <source>
        <dbReference type="PIRSR" id="PIRSR607822-1"/>
    </source>
</evidence>
<dbReference type="GO" id="GO:0046872">
    <property type="term" value="F:metal ion binding"/>
    <property type="evidence" value="ECO:0007669"/>
    <property type="project" value="UniProtKB-KW"/>
</dbReference>
<dbReference type="PANTHER" id="PTHR12736:SF21">
    <property type="entry name" value="LANC-LIKE PROTEIN 2"/>
    <property type="match status" value="1"/>
</dbReference>
<proteinExistence type="predicted"/>
<keyword evidence="1" id="KW-0479">Metal-binding</keyword>
<dbReference type="GO" id="GO:0005975">
    <property type="term" value="P:carbohydrate metabolic process"/>
    <property type="evidence" value="ECO:0007669"/>
    <property type="project" value="InterPro"/>
</dbReference>
<dbReference type="EMBL" id="CAXLJL010000268">
    <property type="protein sequence ID" value="CAL5135879.1"/>
    <property type="molecule type" value="Genomic_DNA"/>
</dbReference>
<keyword evidence="1" id="KW-0862">Zinc</keyword>
<feature type="signal peptide" evidence="2">
    <location>
        <begin position="1"/>
        <end position="26"/>
    </location>
</feature>
<keyword evidence="2" id="KW-0732">Signal</keyword>
<dbReference type="CDD" id="cd04794">
    <property type="entry name" value="euk_LANCL"/>
    <property type="match status" value="1"/>
</dbReference>
<dbReference type="SMART" id="SM01260">
    <property type="entry name" value="LANC_like"/>
    <property type="match status" value="1"/>
</dbReference>
<dbReference type="PANTHER" id="PTHR12736">
    <property type="entry name" value="LANC-LIKE PROTEIN"/>
    <property type="match status" value="1"/>
</dbReference>
<evidence type="ECO:0000313" key="3">
    <source>
        <dbReference type="EMBL" id="CAL5135879.1"/>
    </source>
</evidence>
<accession>A0AAV2TFJ2</accession>
<dbReference type="Proteomes" id="UP001497525">
    <property type="component" value="Unassembled WGS sequence"/>
</dbReference>
<evidence type="ECO:0000256" key="2">
    <source>
        <dbReference type="SAM" id="SignalP"/>
    </source>
</evidence>
<dbReference type="GO" id="GO:0005886">
    <property type="term" value="C:plasma membrane"/>
    <property type="evidence" value="ECO:0007669"/>
    <property type="project" value="TreeGrafter"/>
</dbReference>
<feature type="chain" id="PRO_5043741177" description="LanC-like protein 2" evidence="2">
    <location>
        <begin position="27"/>
        <end position="224"/>
    </location>
</feature>